<organism evidence="1 2">
    <name type="scientific">Nocardioides marinquilinus</name>
    <dbReference type="NCBI Taxonomy" id="1210400"/>
    <lineage>
        <taxon>Bacteria</taxon>
        <taxon>Bacillati</taxon>
        <taxon>Actinomycetota</taxon>
        <taxon>Actinomycetes</taxon>
        <taxon>Propionibacteriales</taxon>
        <taxon>Nocardioidaceae</taxon>
        <taxon>Nocardioides</taxon>
    </lineage>
</organism>
<dbReference type="RefSeq" id="WP_345452981.1">
    <property type="nucleotide sequence ID" value="NZ_BAABKG010000001.1"/>
</dbReference>
<accession>A0ABP9PA02</accession>
<evidence type="ECO:0000313" key="1">
    <source>
        <dbReference type="EMBL" id="GAA5140297.1"/>
    </source>
</evidence>
<dbReference type="EMBL" id="BAABKG010000001">
    <property type="protein sequence ID" value="GAA5140297.1"/>
    <property type="molecule type" value="Genomic_DNA"/>
</dbReference>
<comment type="caution">
    <text evidence="1">The sequence shown here is derived from an EMBL/GenBank/DDBJ whole genome shotgun (WGS) entry which is preliminary data.</text>
</comment>
<proteinExistence type="predicted"/>
<evidence type="ECO:0000313" key="2">
    <source>
        <dbReference type="Proteomes" id="UP001500221"/>
    </source>
</evidence>
<dbReference type="Proteomes" id="UP001500221">
    <property type="component" value="Unassembled WGS sequence"/>
</dbReference>
<name>A0ABP9PA02_9ACTN</name>
<reference evidence="2" key="1">
    <citation type="journal article" date="2019" name="Int. J. Syst. Evol. Microbiol.">
        <title>The Global Catalogue of Microorganisms (GCM) 10K type strain sequencing project: providing services to taxonomists for standard genome sequencing and annotation.</title>
        <authorList>
            <consortium name="The Broad Institute Genomics Platform"/>
            <consortium name="The Broad Institute Genome Sequencing Center for Infectious Disease"/>
            <person name="Wu L."/>
            <person name="Ma J."/>
        </authorList>
    </citation>
    <scope>NUCLEOTIDE SEQUENCE [LARGE SCALE GENOMIC DNA]</scope>
    <source>
        <strain evidence="2">JCM 18459</strain>
    </source>
</reference>
<gene>
    <name evidence="1" type="ORF">GCM10023340_00200</name>
</gene>
<protein>
    <submittedName>
        <fullName evidence="1">Uncharacterized protein</fullName>
    </submittedName>
</protein>
<sequence length="70" mass="7411">MTSLGTIAQTPARPARRTAVRLSELPATGTGTPGDPPVLFVTNAVRPRPSLGRRNEAPRRPVLCAVLAPR</sequence>
<keyword evidence="2" id="KW-1185">Reference proteome</keyword>